<evidence type="ECO:0000313" key="2">
    <source>
        <dbReference type="Proteomes" id="UP000051176"/>
    </source>
</evidence>
<dbReference type="STRING" id="357278.IV61_GL001720"/>
<dbReference type="Gene3D" id="2.60.120.200">
    <property type="match status" value="1"/>
</dbReference>
<dbReference type="OrthoDB" id="2278943at2"/>
<protein>
    <recommendedName>
        <fullName evidence="3">WxL domain-containing protein</fullName>
    </recommendedName>
</protein>
<sequence>MSAKNLVTFTGQILCRENGRITWSTMAGFGEQSKPIAHEIQKGSIAMKLRNKILLGVMTAVTLGLWQGTTSAAAYSTNPSDVMQTAPQGLKIDGKGYFEVPAILGADNVTNMAKILPDSGRSSLAPMDGVELSSYGVHDTGGAVWSHDKSFDMYQNQRASMWIYVSGVTGEQVGDGMAFVLQNDMRNNEGNRAFSGAGESLGVWGVDPKSSTNNAIAGTAIQNSWALEFDTRLNQTVPTSGWNIKDAVPSDFDNGKGVGYSGTDGATPSEEITSQHLASGYPAQNNTYTGIGQTATFPELSLLPRTGYYYTQKHLGLIRDSAGDDIISDAAWHHVVIDYKAPAAGSTDGQMTYTYDDEDPKTGGPDRDVESVTEDIDLNNLNVSENDPDVYWGFTGSTGDTPDGDLAGGGTETSLVVFEQVPTQVEAKSDVAMTDMTQNKAITTGSSFVKGNDRVQLKYNLSDQSNNRDWKDVNAKLKVPAGVTLSGGNYQTGDSGAIHSFSTTPASDGYIDVSLGDLSATTGGTATVTLNGTVDNTAGSRAVAMSKFIGSNAITTAATPSFNVTKSALTLSLDANSQTQSINAGATSGAKVTGTIGLPATDTANADVTLHATWDGNDYELPDAEAHPTGSGTTRTFSLTVPGNKLTTTPNPHQLALYATDGTENSATATATVTIGQIKLGDTSSQLTFTPTFLTGSDQTVKRDSDWSLDVDDTLTKGSTWTLSAQTAGLYRDDVDAPGNKLSGALVYKSTPTAKPQTLGTTPVAVDTGRSDGAAETTDVASDWSGDTGLLLDVDGGATQGTYSGEILWTLTSAP</sequence>
<gene>
    <name evidence="1" type="ORF">FD07_GL001646</name>
</gene>
<accession>A0A0R1GR76</accession>
<comment type="caution">
    <text evidence="1">The sequence shown here is derived from an EMBL/GenBank/DDBJ whole genome shotgun (WGS) entry which is preliminary data.</text>
</comment>
<dbReference type="RefSeq" id="WP_020090204.1">
    <property type="nucleotide sequence ID" value="NZ_AZCZ01000041.1"/>
</dbReference>
<dbReference type="Proteomes" id="UP000051176">
    <property type="component" value="Unassembled WGS sequence"/>
</dbReference>
<dbReference type="InterPro" id="IPR013320">
    <property type="entry name" value="ConA-like_dom_sf"/>
</dbReference>
<reference evidence="1 2" key="1">
    <citation type="journal article" date="2015" name="Genome Announc.">
        <title>Expanding the biotechnology potential of lactobacilli through comparative genomics of 213 strains and associated genera.</title>
        <authorList>
            <person name="Sun Z."/>
            <person name="Harris H.M."/>
            <person name="McCann A."/>
            <person name="Guo C."/>
            <person name="Argimon S."/>
            <person name="Zhang W."/>
            <person name="Yang X."/>
            <person name="Jeffery I.B."/>
            <person name="Cooney J.C."/>
            <person name="Kagawa T.F."/>
            <person name="Liu W."/>
            <person name="Song Y."/>
            <person name="Salvetti E."/>
            <person name="Wrobel A."/>
            <person name="Rasinkangas P."/>
            <person name="Parkhill J."/>
            <person name="Rea M.C."/>
            <person name="O'Sullivan O."/>
            <person name="Ritari J."/>
            <person name="Douillard F.P."/>
            <person name="Paul Ross R."/>
            <person name="Yang R."/>
            <person name="Briner A.E."/>
            <person name="Felis G.E."/>
            <person name="de Vos W.M."/>
            <person name="Barrangou R."/>
            <person name="Klaenhammer T.R."/>
            <person name="Caufield P.W."/>
            <person name="Cui Y."/>
            <person name="Zhang H."/>
            <person name="O'Toole P.W."/>
        </authorList>
    </citation>
    <scope>NUCLEOTIDE SEQUENCE [LARGE SCALE GENOMIC DNA]</scope>
    <source>
        <strain evidence="1 2">ATCC 53295</strain>
    </source>
</reference>
<dbReference type="EMBL" id="AZCZ01000041">
    <property type="protein sequence ID" value="KRK34963.1"/>
    <property type="molecule type" value="Genomic_DNA"/>
</dbReference>
<dbReference type="SUPFAM" id="SSF49899">
    <property type="entry name" value="Concanavalin A-like lectins/glucanases"/>
    <property type="match status" value="1"/>
</dbReference>
<evidence type="ECO:0000313" key="1">
    <source>
        <dbReference type="EMBL" id="KRK34963.1"/>
    </source>
</evidence>
<dbReference type="AlphaFoldDB" id="A0A0R1GR76"/>
<evidence type="ECO:0008006" key="3">
    <source>
        <dbReference type="Google" id="ProtNLM"/>
    </source>
</evidence>
<proteinExistence type="predicted"/>
<dbReference type="eggNOG" id="COG4886">
    <property type="taxonomic scope" value="Bacteria"/>
</dbReference>
<dbReference type="PATRIC" id="fig|1267003.4.peg.1735"/>
<name>A0A0R1GR76_9LACO</name>
<keyword evidence="2" id="KW-1185">Reference proteome</keyword>
<organism evidence="1 2">
    <name type="scientific">Levilactobacillus parabrevis ATCC 53295</name>
    <dbReference type="NCBI Taxonomy" id="1267003"/>
    <lineage>
        <taxon>Bacteria</taxon>
        <taxon>Bacillati</taxon>
        <taxon>Bacillota</taxon>
        <taxon>Bacilli</taxon>
        <taxon>Lactobacillales</taxon>
        <taxon>Lactobacillaceae</taxon>
        <taxon>Levilactobacillus</taxon>
    </lineage>
</organism>